<dbReference type="PANTHER" id="PTHR47129:SF1">
    <property type="entry name" value="NMRA-LIKE DOMAIN-CONTAINING PROTEIN"/>
    <property type="match status" value="1"/>
</dbReference>
<evidence type="ECO:0008006" key="3">
    <source>
        <dbReference type="Google" id="ProtNLM"/>
    </source>
</evidence>
<sequence>MLISYASVEVEYRFEVHKTAINAARSSSVSHIFYSSLAFAGNLSPTSVASVMGTHLLTEQYLSSLPAQGPATYTAIREGLYSEPFPVYTAWFDIHNPVEEITTPHSGDGPGIRWAKTDELGEATAKMIVSYVQSSGDFLWLNKAVLLSGPQVLSLKETADILGRVTRKDVRIKEISAIEYAELPFKDKYWYRGVNLLNDYTLCWEAFRRRETAVVSPLLGEILGKEPGDFETTVRGLLH</sequence>
<evidence type="ECO:0000313" key="1">
    <source>
        <dbReference type="EMBL" id="BCR82976.1"/>
    </source>
</evidence>
<reference evidence="1" key="1">
    <citation type="submission" date="2021-01" db="EMBL/GenBank/DDBJ databases">
        <authorList>
            <consortium name="Aspergillus chevalieri M1 genome sequencing consortium"/>
            <person name="Kazuki M."/>
            <person name="Futagami T."/>
        </authorList>
    </citation>
    <scope>NUCLEOTIDE SEQUENCE</scope>
    <source>
        <strain evidence="1">M1</strain>
    </source>
</reference>
<name>A0A7R7VE19_ASPCH</name>
<dbReference type="Gene3D" id="3.90.25.10">
    <property type="entry name" value="UDP-galactose 4-epimerase, domain 1"/>
    <property type="match status" value="1"/>
</dbReference>
<dbReference type="InterPro" id="IPR036291">
    <property type="entry name" value="NAD(P)-bd_dom_sf"/>
</dbReference>
<dbReference type="SUPFAM" id="SSF51735">
    <property type="entry name" value="NAD(P)-binding Rossmann-fold domains"/>
    <property type="match status" value="1"/>
</dbReference>
<protein>
    <recommendedName>
        <fullName evidence="3">NmrA-like domain-containing protein</fullName>
    </recommendedName>
</protein>
<dbReference type="EMBL" id="AP024416">
    <property type="protein sequence ID" value="BCR82976.1"/>
    <property type="molecule type" value="Genomic_DNA"/>
</dbReference>
<keyword evidence="2" id="KW-1185">Reference proteome</keyword>
<proteinExistence type="predicted"/>
<dbReference type="RefSeq" id="XP_043131498.1">
    <property type="nucleotide sequence ID" value="XM_043278608.1"/>
</dbReference>
<accession>A0A7R7VE19</accession>
<dbReference type="InterPro" id="IPR052718">
    <property type="entry name" value="NmrA-type_oxidoreductase"/>
</dbReference>
<dbReference type="KEGG" id="ache:ACHE_10378S"/>
<evidence type="ECO:0000313" key="2">
    <source>
        <dbReference type="Proteomes" id="UP000637239"/>
    </source>
</evidence>
<dbReference type="GeneID" id="66977335"/>
<dbReference type="AlphaFoldDB" id="A0A7R7VE19"/>
<reference evidence="1" key="2">
    <citation type="submission" date="2021-02" db="EMBL/GenBank/DDBJ databases">
        <title>Aspergillus chevalieri M1 genome sequence.</title>
        <authorList>
            <person name="Kadooka C."/>
            <person name="Mori K."/>
            <person name="Futagami T."/>
        </authorList>
    </citation>
    <scope>NUCLEOTIDE SEQUENCE</scope>
    <source>
        <strain evidence="1">M1</strain>
    </source>
</reference>
<gene>
    <name evidence="1" type="ORF">ACHE_10378S</name>
</gene>
<dbReference type="PANTHER" id="PTHR47129">
    <property type="entry name" value="QUINONE OXIDOREDUCTASE 2"/>
    <property type="match status" value="1"/>
</dbReference>
<organism evidence="1 2">
    <name type="scientific">Aspergillus chevalieri</name>
    <name type="common">Eurotium chevalieri</name>
    <dbReference type="NCBI Taxonomy" id="182096"/>
    <lineage>
        <taxon>Eukaryota</taxon>
        <taxon>Fungi</taxon>
        <taxon>Dikarya</taxon>
        <taxon>Ascomycota</taxon>
        <taxon>Pezizomycotina</taxon>
        <taxon>Eurotiomycetes</taxon>
        <taxon>Eurotiomycetidae</taxon>
        <taxon>Eurotiales</taxon>
        <taxon>Aspergillaceae</taxon>
        <taxon>Aspergillus</taxon>
        <taxon>Aspergillus subgen. Aspergillus</taxon>
    </lineage>
</organism>
<dbReference type="Proteomes" id="UP000637239">
    <property type="component" value="Chromosome 1"/>
</dbReference>
<dbReference type="Gene3D" id="3.40.50.720">
    <property type="entry name" value="NAD(P)-binding Rossmann-like Domain"/>
    <property type="match status" value="1"/>
</dbReference>